<dbReference type="OrthoDB" id="6261922at2759"/>
<dbReference type="GO" id="GO:0005576">
    <property type="term" value="C:extracellular region"/>
    <property type="evidence" value="ECO:0007669"/>
    <property type="project" value="UniProtKB-SubCell"/>
</dbReference>
<dbReference type="CDD" id="cd00190">
    <property type="entry name" value="Tryp_SPc"/>
    <property type="match status" value="1"/>
</dbReference>
<evidence type="ECO:0000256" key="1">
    <source>
        <dbReference type="ARBA" id="ARBA00004613"/>
    </source>
</evidence>
<dbReference type="Pfam" id="PF00089">
    <property type="entry name" value="Trypsin"/>
    <property type="match status" value="1"/>
</dbReference>
<keyword evidence="10" id="KW-1185">Reference proteome</keyword>
<dbReference type="Proteomes" id="UP001152888">
    <property type="component" value="Unassembled WGS sequence"/>
</dbReference>
<evidence type="ECO:0000259" key="8">
    <source>
        <dbReference type="PROSITE" id="PS50240"/>
    </source>
</evidence>
<dbReference type="InterPro" id="IPR043504">
    <property type="entry name" value="Peptidase_S1_PA_chymotrypsin"/>
</dbReference>
<accession>A0A9P0PDB5</accession>
<evidence type="ECO:0000256" key="3">
    <source>
        <dbReference type="ARBA" id="ARBA00023157"/>
    </source>
</evidence>
<evidence type="ECO:0000313" key="10">
    <source>
        <dbReference type="Proteomes" id="UP001152888"/>
    </source>
</evidence>
<comment type="subcellular location">
    <subcellularLocation>
        <location evidence="1">Secreted</location>
    </subcellularLocation>
</comment>
<keyword evidence="2" id="KW-0964">Secreted</keyword>
<dbReference type="EMBL" id="CAKOFQ010006834">
    <property type="protein sequence ID" value="CAH1975250.1"/>
    <property type="molecule type" value="Genomic_DNA"/>
</dbReference>
<name>A0A9P0PDB5_ACAOB</name>
<reference evidence="9" key="1">
    <citation type="submission" date="2022-03" db="EMBL/GenBank/DDBJ databases">
        <authorList>
            <person name="Sayadi A."/>
        </authorList>
    </citation>
    <scope>NUCLEOTIDE SEQUENCE</scope>
</reference>
<sequence length="419" mass="46024">MAFYLVTFLTITLIISTFAQIPGYVEVTSEGNDGGLGRIARCGENGERKMCVKYYQCDPNTRTVDKSGATDGFGIIDIRIAQNECYDTLEVCCNLPDDGSLDPAPKNPDTPPATPRPPPPTSRPPPPPTSRPPPPPTQRPNRPTGCGHRNADGIDFRIAGAENGEAEYGEFPWMVAVMKREEPEDGRGLLCGGSLLSDRVVLTGAHCVHKLGPRYIKVRVGEWDTQSQSERLPHQERDVSSIISHEDFNPSTLFNDMALLILERPVEPASHIGTICLPMQDQEIESSSCFVTGWGKDAFGLKGKYQAILKKIELPTVEFQQCQASLRKTRLGRFFKLDKSFMCAGGENGRDACTGDGGSPLACPDPLRPERYIQAGIVAWGIDCGQHGVPGVYANVAKFRTWIDKHMERLNLDTASYNK</sequence>
<dbReference type="GO" id="GO:0004252">
    <property type="term" value="F:serine-type endopeptidase activity"/>
    <property type="evidence" value="ECO:0007669"/>
    <property type="project" value="InterPro"/>
</dbReference>
<feature type="compositionally biased region" description="Pro residues" evidence="6">
    <location>
        <begin position="105"/>
        <end position="138"/>
    </location>
</feature>
<dbReference type="InterPro" id="IPR001314">
    <property type="entry name" value="Peptidase_S1A"/>
</dbReference>
<dbReference type="SMART" id="SM00020">
    <property type="entry name" value="Tryp_SPc"/>
    <property type="match status" value="1"/>
</dbReference>
<keyword evidence="3" id="KW-1015">Disulfide bond</keyword>
<protein>
    <recommendedName>
        <fullName evidence="4">Phenoloxidase-activating factor 2</fullName>
    </recommendedName>
    <alternativeName>
        <fullName evidence="5">Prophenoloxidase-activating factor II</fullName>
    </alternativeName>
</protein>
<dbReference type="FunFam" id="2.40.10.10:FF:000038">
    <property type="entry name" value="Serine protease"/>
    <property type="match status" value="1"/>
</dbReference>
<feature type="chain" id="PRO_5040312578" description="Phenoloxidase-activating factor 2" evidence="7">
    <location>
        <begin position="20"/>
        <end position="419"/>
    </location>
</feature>
<dbReference type="Pfam" id="PF18322">
    <property type="entry name" value="CLIP_1"/>
    <property type="match status" value="1"/>
</dbReference>
<evidence type="ECO:0000256" key="2">
    <source>
        <dbReference type="ARBA" id="ARBA00022525"/>
    </source>
</evidence>
<organism evidence="9 10">
    <name type="scientific">Acanthoscelides obtectus</name>
    <name type="common">Bean weevil</name>
    <name type="synonym">Bruchus obtectus</name>
    <dbReference type="NCBI Taxonomy" id="200917"/>
    <lineage>
        <taxon>Eukaryota</taxon>
        <taxon>Metazoa</taxon>
        <taxon>Ecdysozoa</taxon>
        <taxon>Arthropoda</taxon>
        <taxon>Hexapoda</taxon>
        <taxon>Insecta</taxon>
        <taxon>Pterygota</taxon>
        <taxon>Neoptera</taxon>
        <taxon>Endopterygota</taxon>
        <taxon>Coleoptera</taxon>
        <taxon>Polyphaga</taxon>
        <taxon>Cucujiformia</taxon>
        <taxon>Chrysomeloidea</taxon>
        <taxon>Chrysomelidae</taxon>
        <taxon>Bruchinae</taxon>
        <taxon>Bruchini</taxon>
        <taxon>Acanthoscelides</taxon>
    </lineage>
</organism>
<dbReference type="InterPro" id="IPR009003">
    <property type="entry name" value="Peptidase_S1_PA"/>
</dbReference>
<feature type="signal peptide" evidence="7">
    <location>
        <begin position="1"/>
        <end position="19"/>
    </location>
</feature>
<dbReference type="PRINTS" id="PR00722">
    <property type="entry name" value="CHYMOTRYPSIN"/>
</dbReference>
<gene>
    <name evidence="9" type="ORF">ACAOBT_LOCUS11529</name>
</gene>
<evidence type="ECO:0000256" key="4">
    <source>
        <dbReference type="ARBA" id="ARBA00068096"/>
    </source>
</evidence>
<evidence type="ECO:0000256" key="6">
    <source>
        <dbReference type="SAM" id="MobiDB-lite"/>
    </source>
</evidence>
<feature type="region of interest" description="Disordered" evidence="6">
    <location>
        <begin position="100"/>
        <end position="152"/>
    </location>
</feature>
<dbReference type="InterPro" id="IPR041515">
    <property type="entry name" value="PPAF-2-like_Clip"/>
</dbReference>
<dbReference type="InterPro" id="IPR001254">
    <property type="entry name" value="Trypsin_dom"/>
</dbReference>
<dbReference type="GO" id="GO:0006508">
    <property type="term" value="P:proteolysis"/>
    <property type="evidence" value="ECO:0007669"/>
    <property type="project" value="InterPro"/>
</dbReference>
<evidence type="ECO:0000256" key="7">
    <source>
        <dbReference type="SAM" id="SignalP"/>
    </source>
</evidence>
<dbReference type="PANTHER" id="PTHR24258">
    <property type="entry name" value="SERINE PROTEASE-RELATED"/>
    <property type="match status" value="1"/>
</dbReference>
<evidence type="ECO:0000256" key="5">
    <source>
        <dbReference type="ARBA" id="ARBA00076468"/>
    </source>
</evidence>
<dbReference type="Gene3D" id="2.40.10.10">
    <property type="entry name" value="Trypsin-like serine proteases"/>
    <property type="match status" value="2"/>
</dbReference>
<dbReference type="AlphaFoldDB" id="A0A9P0PDB5"/>
<evidence type="ECO:0000313" key="9">
    <source>
        <dbReference type="EMBL" id="CAH1975250.1"/>
    </source>
</evidence>
<dbReference type="SUPFAM" id="SSF50494">
    <property type="entry name" value="Trypsin-like serine proteases"/>
    <property type="match status" value="1"/>
</dbReference>
<proteinExistence type="predicted"/>
<dbReference type="PROSITE" id="PS50240">
    <property type="entry name" value="TRYPSIN_DOM"/>
    <property type="match status" value="1"/>
</dbReference>
<keyword evidence="7" id="KW-0732">Signal</keyword>
<comment type="caution">
    <text evidence="9">The sequence shown here is derived from an EMBL/GenBank/DDBJ whole genome shotgun (WGS) entry which is preliminary data.</text>
</comment>
<feature type="domain" description="Peptidase S1" evidence="8">
    <location>
        <begin position="158"/>
        <end position="408"/>
    </location>
</feature>
<dbReference type="PANTHER" id="PTHR24258:SF129">
    <property type="entry name" value="LP15124P-RELATED"/>
    <property type="match status" value="1"/>
</dbReference>